<comment type="caution">
    <text evidence="9">The sequence shown here is derived from an EMBL/GenBank/DDBJ whole genome shotgun (WGS) entry which is preliminary data.</text>
</comment>
<dbReference type="PANTHER" id="PTHR37799">
    <property type="entry name" value="37S RIBOSOMAL PROTEIN S25, MITOCHONDRIAL"/>
    <property type="match status" value="1"/>
</dbReference>
<comment type="subcellular location">
    <subcellularLocation>
        <location evidence="1">Mitochondrion</location>
    </subcellularLocation>
</comment>
<dbReference type="Pfam" id="PF13741">
    <property type="entry name" value="MRP-S25"/>
    <property type="match status" value="2"/>
</dbReference>
<accession>A0A139I8X0</accession>
<evidence type="ECO:0000256" key="7">
    <source>
        <dbReference type="ARBA" id="ARBA00035421"/>
    </source>
</evidence>
<name>A0A139I8X0_9PEZI</name>
<dbReference type="AlphaFoldDB" id="A0A139I8X0"/>
<comment type="similarity">
    <text evidence="2">Belongs to the mitochondrion-specific ribosomal protein mS23 family.</text>
</comment>
<dbReference type="Proteomes" id="UP000073492">
    <property type="component" value="Unassembled WGS sequence"/>
</dbReference>
<organism evidence="9 10">
    <name type="scientific">Pseudocercospora musae</name>
    <dbReference type="NCBI Taxonomy" id="113226"/>
    <lineage>
        <taxon>Eukaryota</taxon>
        <taxon>Fungi</taxon>
        <taxon>Dikarya</taxon>
        <taxon>Ascomycota</taxon>
        <taxon>Pezizomycotina</taxon>
        <taxon>Dothideomycetes</taxon>
        <taxon>Dothideomycetidae</taxon>
        <taxon>Mycosphaerellales</taxon>
        <taxon>Mycosphaerellaceae</taxon>
        <taxon>Pseudocercospora</taxon>
    </lineage>
</organism>
<evidence type="ECO:0000256" key="6">
    <source>
        <dbReference type="ARBA" id="ARBA00035137"/>
    </source>
</evidence>
<evidence type="ECO:0000256" key="8">
    <source>
        <dbReference type="SAM" id="MobiDB-lite"/>
    </source>
</evidence>
<keyword evidence="4" id="KW-0496">Mitochondrion</keyword>
<keyword evidence="5" id="KW-0687">Ribonucleoprotein</keyword>
<proteinExistence type="inferred from homology"/>
<dbReference type="EMBL" id="LFZO01000227">
    <property type="protein sequence ID" value="KXT10992.1"/>
    <property type="molecule type" value="Genomic_DNA"/>
</dbReference>
<gene>
    <name evidence="9" type="ORF">AC579_5017</name>
</gene>
<dbReference type="GO" id="GO:0005763">
    <property type="term" value="C:mitochondrial small ribosomal subunit"/>
    <property type="evidence" value="ECO:0007669"/>
    <property type="project" value="InterPro"/>
</dbReference>
<dbReference type="InterPro" id="IPR016939">
    <property type="entry name" value="Ribosomal_mS23_fun"/>
</dbReference>
<evidence type="ECO:0000256" key="3">
    <source>
        <dbReference type="ARBA" id="ARBA00022980"/>
    </source>
</evidence>
<evidence type="ECO:0000256" key="1">
    <source>
        <dbReference type="ARBA" id="ARBA00004173"/>
    </source>
</evidence>
<evidence type="ECO:0000256" key="4">
    <source>
        <dbReference type="ARBA" id="ARBA00023128"/>
    </source>
</evidence>
<evidence type="ECO:0000256" key="2">
    <source>
        <dbReference type="ARBA" id="ARBA00009864"/>
    </source>
</evidence>
<protein>
    <recommendedName>
        <fullName evidence="6">Small ribosomal subunit protein mS23</fullName>
    </recommendedName>
    <alternativeName>
        <fullName evidence="7">37S ribosomal protein S25, mitochondrial</fullName>
    </alternativeName>
</protein>
<feature type="region of interest" description="Disordered" evidence="8">
    <location>
        <begin position="35"/>
        <end position="58"/>
    </location>
</feature>
<dbReference type="OrthoDB" id="5542239at2759"/>
<evidence type="ECO:0000256" key="5">
    <source>
        <dbReference type="ARBA" id="ARBA00023274"/>
    </source>
</evidence>
<sequence length="280" mass="32137">MGRYNFAPQNVHKQARLLLDAKRIPAPPPWYSVIGTTPPSTRLSRPALQRPQRPGKKASKLFKPLSLQYTEDQLRWEYYNDHPWELARPRVVLEDDGRDRERWDWSLPLDYNLRRPNVGYKDEFGNDHRGWDRVMQKQSARPINGESVIQRWQYLLLHTQLSRAAAYDLARKELYRYRHHMEVQLRVAREEAQATGAYFGLGPLEVGELLEDRAYENWKLWAVKETQALRALSGAAYSGVDEASAVEIQQPEQAVSKAVGHSVPGSRTGQTARGGAVGRP</sequence>
<reference evidence="9 10" key="1">
    <citation type="submission" date="2015-07" db="EMBL/GenBank/DDBJ databases">
        <title>Comparative genomics of the Sigatoka disease complex on banana suggests a link between parallel evolutionary changes in Pseudocercospora fijiensis and Pseudocercospora eumusae and increased virulence on the banana host.</title>
        <authorList>
            <person name="Chang T.-C."/>
            <person name="Salvucci A."/>
            <person name="Crous P.W."/>
            <person name="Stergiopoulos I."/>
        </authorList>
    </citation>
    <scope>NUCLEOTIDE SEQUENCE [LARGE SCALE GENOMIC DNA]</scope>
    <source>
        <strain evidence="9 10">CBS 116634</strain>
    </source>
</reference>
<feature type="region of interest" description="Disordered" evidence="8">
    <location>
        <begin position="254"/>
        <end position="280"/>
    </location>
</feature>
<evidence type="ECO:0000313" key="10">
    <source>
        <dbReference type="Proteomes" id="UP000073492"/>
    </source>
</evidence>
<dbReference type="GO" id="GO:0003735">
    <property type="term" value="F:structural constituent of ribosome"/>
    <property type="evidence" value="ECO:0007669"/>
    <property type="project" value="InterPro"/>
</dbReference>
<dbReference type="STRING" id="113226.A0A139I8X0"/>
<keyword evidence="3" id="KW-0689">Ribosomal protein</keyword>
<keyword evidence="10" id="KW-1185">Reference proteome</keyword>
<dbReference type="PANTHER" id="PTHR37799:SF1">
    <property type="entry name" value="SMALL RIBOSOMAL SUBUNIT PROTEIN MS23"/>
    <property type="match status" value="1"/>
</dbReference>
<evidence type="ECO:0000313" key="9">
    <source>
        <dbReference type="EMBL" id="KXT10992.1"/>
    </source>
</evidence>